<gene>
    <name evidence="2" type="ORF">HF394_11000</name>
</gene>
<evidence type="ECO:0000313" key="3">
    <source>
        <dbReference type="Proteomes" id="UP000509222"/>
    </source>
</evidence>
<proteinExistence type="predicted"/>
<keyword evidence="2" id="KW-0808">Transferase</keyword>
<feature type="domain" description="N-acetyltransferase" evidence="1">
    <location>
        <begin position="1"/>
        <end position="146"/>
    </location>
</feature>
<dbReference type="AlphaFoldDB" id="A0A7H8QBY6"/>
<protein>
    <submittedName>
        <fullName evidence="2">GNAT family N-acetyltransferase</fullName>
    </submittedName>
</protein>
<name>A0A7H8QBY6_9BACL</name>
<sequence>MEINYVEESDLLRCTDVFIEVFNSEPWNDEWKPEKAKQYLLDFYHTPGFLGLVALEGEEVIGFLFGVHRVWWSGDEFFVHEMCVKSNLQNKGIGKALMDRLLEELEARSITHLSLLTDRGIPAEVFYKKNGFTEVERLVFLSRGVN</sequence>
<evidence type="ECO:0000259" key="1">
    <source>
        <dbReference type="PROSITE" id="PS51186"/>
    </source>
</evidence>
<dbReference type="RefSeq" id="WP_053167453.1">
    <property type="nucleotide sequence ID" value="NZ_CP051177.1"/>
</dbReference>
<keyword evidence="3" id="KW-1185">Reference proteome</keyword>
<dbReference type="Gene3D" id="3.40.630.30">
    <property type="match status" value="1"/>
</dbReference>
<organism evidence="2 3">
    <name type="scientific">Planococcus glaciei</name>
    <dbReference type="NCBI Taxonomy" id="459472"/>
    <lineage>
        <taxon>Bacteria</taxon>
        <taxon>Bacillati</taxon>
        <taxon>Bacillota</taxon>
        <taxon>Bacilli</taxon>
        <taxon>Bacillales</taxon>
        <taxon>Caryophanaceae</taxon>
        <taxon>Planococcus</taxon>
    </lineage>
</organism>
<dbReference type="Proteomes" id="UP000509222">
    <property type="component" value="Chromosome"/>
</dbReference>
<dbReference type="PROSITE" id="PS51186">
    <property type="entry name" value="GNAT"/>
    <property type="match status" value="1"/>
</dbReference>
<dbReference type="GO" id="GO:0016747">
    <property type="term" value="F:acyltransferase activity, transferring groups other than amino-acyl groups"/>
    <property type="evidence" value="ECO:0007669"/>
    <property type="project" value="InterPro"/>
</dbReference>
<dbReference type="CDD" id="cd04301">
    <property type="entry name" value="NAT_SF"/>
    <property type="match status" value="1"/>
</dbReference>
<dbReference type="InterPro" id="IPR000182">
    <property type="entry name" value="GNAT_dom"/>
</dbReference>
<dbReference type="InterPro" id="IPR016181">
    <property type="entry name" value="Acyl_CoA_acyltransferase"/>
</dbReference>
<evidence type="ECO:0000313" key="2">
    <source>
        <dbReference type="EMBL" id="QKX51072.1"/>
    </source>
</evidence>
<reference evidence="3" key="1">
    <citation type="submission" date="2020-06" db="EMBL/GenBank/DDBJ databases">
        <title>Isolation of Planomicrobium glaciei.</title>
        <authorList>
            <person name="Malisova L."/>
            <person name="Safrankova R."/>
            <person name="Jakubu V."/>
            <person name="Spanelova P."/>
        </authorList>
    </citation>
    <scope>NUCLEOTIDE SEQUENCE [LARGE SCALE GENOMIC DNA]</scope>
    <source>
        <strain evidence="3">NRL-ATB46093</strain>
    </source>
</reference>
<dbReference type="EMBL" id="CP051177">
    <property type="protein sequence ID" value="QKX51072.1"/>
    <property type="molecule type" value="Genomic_DNA"/>
</dbReference>
<dbReference type="Pfam" id="PF00583">
    <property type="entry name" value="Acetyltransf_1"/>
    <property type="match status" value="1"/>
</dbReference>
<dbReference type="SUPFAM" id="SSF55729">
    <property type="entry name" value="Acyl-CoA N-acyltransferases (Nat)"/>
    <property type="match status" value="1"/>
</dbReference>
<accession>A0A7H8QBY6</accession>